<dbReference type="AlphaFoldDB" id="A0A6I6JL46"/>
<dbReference type="KEGG" id="psel:GM415_12205"/>
<protein>
    <recommendedName>
        <fullName evidence="3">Lipoprotein</fullName>
    </recommendedName>
</protein>
<proteinExistence type="predicted"/>
<sequence length="138" mass="14968">MFGIRILNTCLTMFILLTAGCGVFSGGGSGVEPSQTLALDDGFEFSVRIEKGKLLGLDMPLPNKGGYRITGASFDPSILGLVNFQESRDGGEPRLLYVFKTLQNGTTEVLFKMEKPGDGHEEIYKRATVNVGEKKGLF</sequence>
<keyword evidence="2" id="KW-1185">Reference proteome</keyword>
<dbReference type="RefSeq" id="WP_158948557.1">
    <property type="nucleotide sequence ID" value="NZ_CP046400.1"/>
</dbReference>
<name>A0A6I6JL46_9BACT</name>
<gene>
    <name evidence="1" type="ORF">GM415_12205</name>
</gene>
<evidence type="ECO:0000313" key="2">
    <source>
        <dbReference type="Proteomes" id="UP000428328"/>
    </source>
</evidence>
<accession>A0A6I6JL46</accession>
<organism evidence="1 2">
    <name type="scientific">Pseudodesulfovibrio cashew</name>
    <dbReference type="NCBI Taxonomy" id="2678688"/>
    <lineage>
        <taxon>Bacteria</taxon>
        <taxon>Pseudomonadati</taxon>
        <taxon>Thermodesulfobacteriota</taxon>
        <taxon>Desulfovibrionia</taxon>
        <taxon>Desulfovibrionales</taxon>
        <taxon>Desulfovibrionaceae</taxon>
    </lineage>
</organism>
<dbReference type="EMBL" id="CP046400">
    <property type="protein sequence ID" value="QGY40857.1"/>
    <property type="molecule type" value="Genomic_DNA"/>
</dbReference>
<dbReference type="Proteomes" id="UP000428328">
    <property type="component" value="Chromosome"/>
</dbReference>
<evidence type="ECO:0008006" key="3">
    <source>
        <dbReference type="Google" id="ProtNLM"/>
    </source>
</evidence>
<reference evidence="1 2" key="1">
    <citation type="submission" date="2019-11" db="EMBL/GenBank/DDBJ databases">
        <authorList>
            <person name="Zheng R.K."/>
            <person name="Sun C.M."/>
        </authorList>
    </citation>
    <scope>NUCLEOTIDE SEQUENCE [LARGE SCALE GENOMIC DNA]</scope>
    <source>
        <strain evidence="1 2">SRB007</strain>
    </source>
</reference>
<evidence type="ECO:0000313" key="1">
    <source>
        <dbReference type="EMBL" id="QGY40857.1"/>
    </source>
</evidence>
<dbReference type="PROSITE" id="PS51257">
    <property type="entry name" value="PROKAR_LIPOPROTEIN"/>
    <property type="match status" value="1"/>
</dbReference>